<dbReference type="InterPro" id="IPR050231">
    <property type="entry name" value="Iron_ascorbate_oxido_reductase"/>
</dbReference>
<evidence type="ECO:0000259" key="10">
    <source>
        <dbReference type="PROSITE" id="PS51471"/>
    </source>
</evidence>
<dbReference type="AlphaFoldDB" id="A0A2P1NRE1"/>
<accession>A0A2P1NRE1</accession>
<evidence type="ECO:0000256" key="5">
    <source>
        <dbReference type="ARBA" id="ARBA00023004"/>
    </source>
</evidence>
<evidence type="ECO:0000256" key="1">
    <source>
        <dbReference type="ARBA" id="ARBA00001961"/>
    </source>
</evidence>
<evidence type="ECO:0000256" key="4">
    <source>
        <dbReference type="ARBA" id="ARBA00023002"/>
    </source>
</evidence>
<sequence length="363" mass="41085">MREVSSILHTSCYLLLPSAEHLSCFCSVFGAKIMVIFSKAELDQISLPNSHESIYNFPAVDLSEPGAGSRIVKACEELGFFKVTRHGIPTELVERLEAEAVKFFGMPQMEKEKATLCGYGRRRIGCNGDVGRLEYLMVQITSDPMSLESFAFLAEPSASFFRSALEEYVSAVRKLACQILELMAEGLSIEPRNTLSKLAMNEESDSAFRLNHYPLCPILNRMDRVPIDFGEHTDPQIISALRSNNTSGLQISLRDDGSWVSVPPDRNSFFINVGDSLQVLTNGRFRSVKHRVLANRVEPRLSMIYFVGPPSRERLVPLPSLIKEGEQSLYREFTWCEYKRLAYRTRLAENRLGRFEKQRGVHC</sequence>
<dbReference type="EMBL" id="KY921589">
    <property type="protein sequence ID" value="AVP71904.1"/>
    <property type="molecule type" value="mRNA"/>
</dbReference>
<evidence type="ECO:0000256" key="7">
    <source>
        <dbReference type="ARBA" id="ARBA00061282"/>
    </source>
</evidence>
<evidence type="ECO:0000256" key="3">
    <source>
        <dbReference type="ARBA" id="ARBA00022964"/>
    </source>
</evidence>
<dbReference type="PANTHER" id="PTHR47990">
    <property type="entry name" value="2-OXOGLUTARATE (2OG) AND FE(II)-DEPENDENT OXYGENASE SUPERFAMILY PROTEIN-RELATED"/>
    <property type="match status" value="1"/>
</dbReference>
<dbReference type="InterPro" id="IPR026992">
    <property type="entry name" value="DIOX_N"/>
</dbReference>
<evidence type="ECO:0000256" key="6">
    <source>
        <dbReference type="ARBA" id="ARBA00052204"/>
    </source>
</evidence>
<dbReference type="Pfam" id="PF14226">
    <property type="entry name" value="DIOX_N"/>
    <property type="match status" value="1"/>
</dbReference>
<dbReference type="InterPro" id="IPR044861">
    <property type="entry name" value="IPNS-like_FE2OG_OXY"/>
</dbReference>
<evidence type="ECO:0000256" key="2">
    <source>
        <dbReference type="ARBA" id="ARBA00022723"/>
    </source>
</evidence>
<evidence type="ECO:0000256" key="9">
    <source>
        <dbReference type="RuleBase" id="RU003682"/>
    </source>
</evidence>
<keyword evidence="4 9" id="KW-0560">Oxidoreductase</keyword>
<organism evidence="11">
    <name type="scientific">Paris polyphylla var. yunnanensis</name>
    <dbReference type="NCBI Taxonomy" id="221260"/>
    <lineage>
        <taxon>Eukaryota</taxon>
        <taxon>Viridiplantae</taxon>
        <taxon>Streptophyta</taxon>
        <taxon>Embryophyta</taxon>
        <taxon>Tracheophyta</taxon>
        <taxon>Spermatophyta</taxon>
        <taxon>Magnoliopsida</taxon>
        <taxon>Liliopsida</taxon>
        <taxon>Liliales</taxon>
        <taxon>Melanthiaceae</taxon>
        <taxon>Paris</taxon>
    </lineage>
</organism>
<dbReference type="SUPFAM" id="SSF51197">
    <property type="entry name" value="Clavaminate synthase-like"/>
    <property type="match status" value="1"/>
</dbReference>
<keyword evidence="2 9" id="KW-0479">Metal-binding</keyword>
<evidence type="ECO:0000313" key="11">
    <source>
        <dbReference type="EMBL" id="AVP71904.1"/>
    </source>
</evidence>
<dbReference type="GO" id="GO:0046872">
    <property type="term" value="F:metal ion binding"/>
    <property type="evidence" value="ECO:0007669"/>
    <property type="project" value="UniProtKB-KW"/>
</dbReference>
<keyword evidence="5 9" id="KW-0408">Iron</keyword>
<dbReference type="Gene3D" id="2.60.120.330">
    <property type="entry name" value="B-lactam Antibiotic, Isopenicillin N Synthase, Chain"/>
    <property type="match status" value="1"/>
</dbReference>
<proteinExistence type="evidence at transcript level"/>
<protein>
    <recommendedName>
        <fullName evidence="8">gibberellin 2beta-dioxygenase</fullName>
        <ecNumber evidence="8">1.14.11.13</ecNumber>
    </recommendedName>
</protein>
<dbReference type="Pfam" id="PF03171">
    <property type="entry name" value="2OG-FeII_Oxy"/>
    <property type="match status" value="1"/>
</dbReference>
<dbReference type="FunFam" id="2.60.120.330:FF:000014">
    <property type="entry name" value="Gibberellin 2-beta-dioxygenase 1"/>
    <property type="match status" value="1"/>
</dbReference>
<feature type="domain" description="Fe2OG dioxygenase" evidence="10">
    <location>
        <begin position="203"/>
        <end position="309"/>
    </location>
</feature>
<gene>
    <name evidence="11" type="primary">GA2ox1</name>
</gene>
<dbReference type="GO" id="GO:0045543">
    <property type="term" value="F:gibberellin 2-beta-dioxygenase activity"/>
    <property type="evidence" value="ECO:0007669"/>
    <property type="project" value="UniProtKB-EC"/>
</dbReference>
<dbReference type="PROSITE" id="PS51471">
    <property type="entry name" value="FE2OG_OXY"/>
    <property type="match status" value="1"/>
</dbReference>
<comment type="similarity">
    <text evidence="7">Belongs to the iron/ascorbate-dependent oxidoreductase family. GA2OX subfamily.</text>
</comment>
<dbReference type="EC" id="1.14.11.13" evidence="8"/>
<dbReference type="SMR" id="A0A2P1NRE1"/>
<comment type="cofactor">
    <cofactor evidence="1">
        <name>L-ascorbate</name>
        <dbReference type="ChEBI" id="CHEBI:38290"/>
    </cofactor>
</comment>
<name>A0A2P1NRE1_PARPY</name>
<reference evidence="11" key="1">
    <citation type="submission" date="2017-04" db="EMBL/GenBank/DDBJ databases">
        <authorList>
            <person name="Afonso C.L."/>
            <person name="Miller P.J."/>
            <person name="Scott M.A."/>
            <person name="Spackman E."/>
            <person name="Goraichik I."/>
            <person name="Dimitrov K.M."/>
            <person name="Suarez D.L."/>
            <person name="Swayne D.E."/>
        </authorList>
    </citation>
    <scope>NUCLEOTIDE SEQUENCE</scope>
</reference>
<dbReference type="InterPro" id="IPR027443">
    <property type="entry name" value="IPNS-like_sf"/>
</dbReference>
<comment type="catalytic activity">
    <reaction evidence="6">
        <text>gibberellin A1 + 2-oxoglutarate + O2 = gibberellin A8 + succinate + CO2</text>
        <dbReference type="Rhea" id="RHEA:15005"/>
        <dbReference type="ChEBI" id="CHEBI:15379"/>
        <dbReference type="ChEBI" id="CHEBI:16526"/>
        <dbReference type="ChEBI" id="CHEBI:16810"/>
        <dbReference type="ChEBI" id="CHEBI:30031"/>
        <dbReference type="ChEBI" id="CHEBI:58524"/>
        <dbReference type="ChEBI" id="CHEBI:58594"/>
        <dbReference type="EC" id="1.14.11.13"/>
    </reaction>
</comment>
<dbReference type="InterPro" id="IPR005123">
    <property type="entry name" value="Oxoglu/Fe-dep_dioxygenase_dom"/>
</dbReference>
<evidence type="ECO:0000256" key="8">
    <source>
        <dbReference type="ARBA" id="ARBA00066708"/>
    </source>
</evidence>
<keyword evidence="3" id="KW-0223">Dioxygenase</keyword>